<sequence>MQIIRYLNGVPLSGAMPPLVLPFSLPRQHVPLPPRARSAILKAEERSPGKGKP</sequence>
<dbReference type="Proteomes" id="UP000641741">
    <property type="component" value="Unassembled WGS sequence"/>
</dbReference>
<organism evidence="1 2">
    <name type="scientific">Agathobaculum hominis</name>
    <dbReference type="NCBI Taxonomy" id="2763014"/>
    <lineage>
        <taxon>Bacteria</taxon>
        <taxon>Bacillati</taxon>
        <taxon>Bacillota</taxon>
        <taxon>Clostridia</taxon>
        <taxon>Eubacteriales</taxon>
        <taxon>Butyricicoccaceae</taxon>
        <taxon>Agathobaculum</taxon>
    </lineage>
</organism>
<keyword evidence="2" id="KW-1185">Reference proteome</keyword>
<evidence type="ECO:0000313" key="1">
    <source>
        <dbReference type="EMBL" id="MBC5695707.1"/>
    </source>
</evidence>
<comment type="caution">
    <text evidence="1">The sequence shown here is derived from an EMBL/GenBank/DDBJ whole genome shotgun (WGS) entry which is preliminary data.</text>
</comment>
<accession>A0ABR7GN14</accession>
<proteinExistence type="predicted"/>
<reference evidence="1 2" key="1">
    <citation type="submission" date="2020-08" db="EMBL/GenBank/DDBJ databases">
        <title>Genome public.</title>
        <authorList>
            <person name="Liu C."/>
            <person name="Sun Q."/>
        </authorList>
    </citation>
    <scope>NUCLEOTIDE SEQUENCE [LARGE SCALE GENOMIC DNA]</scope>
    <source>
        <strain evidence="1 2">M2</strain>
    </source>
</reference>
<dbReference type="EMBL" id="JACOPK010000005">
    <property type="protein sequence ID" value="MBC5695707.1"/>
    <property type="molecule type" value="Genomic_DNA"/>
</dbReference>
<gene>
    <name evidence="1" type="ORF">H8S02_07080</name>
</gene>
<evidence type="ECO:0000313" key="2">
    <source>
        <dbReference type="Proteomes" id="UP000641741"/>
    </source>
</evidence>
<protein>
    <submittedName>
        <fullName evidence="1">Uncharacterized protein</fullName>
    </submittedName>
</protein>
<name>A0ABR7GN14_9FIRM</name>
<dbReference type="RefSeq" id="WP_186969923.1">
    <property type="nucleotide sequence ID" value="NZ_JACOPK010000005.1"/>
</dbReference>